<evidence type="ECO:0000256" key="3">
    <source>
        <dbReference type="PROSITE-ProRule" id="PRU00285"/>
    </source>
</evidence>
<dbReference type="EMBL" id="BMAC01000166">
    <property type="protein sequence ID" value="GFP88252.1"/>
    <property type="molecule type" value="Genomic_DNA"/>
</dbReference>
<dbReference type="SUPFAM" id="SSF49764">
    <property type="entry name" value="HSP20-like chaperones"/>
    <property type="match status" value="1"/>
</dbReference>
<proteinExistence type="inferred from homology"/>
<evidence type="ECO:0000313" key="7">
    <source>
        <dbReference type="Proteomes" id="UP000653305"/>
    </source>
</evidence>
<evidence type="ECO:0000313" key="6">
    <source>
        <dbReference type="EMBL" id="GFP88252.1"/>
    </source>
</evidence>
<evidence type="ECO:0000256" key="1">
    <source>
        <dbReference type="ARBA" id="ARBA00022946"/>
    </source>
</evidence>
<protein>
    <submittedName>
        <fullName evidence="6">Heat shock 22 kDa protein mitochondrial</fullName>
    </submittedName>
</protein>
<feature type="domain" description="SHSP" evidence="5">
    <location>
        <begin position="1"/>
        <end position="86"/>
    </location>
</feature>
<keyword evidence="1" id="KW-0809">Transit peptide</keyword>
<dbReference type="InterPro" id="IPR044656">
    <property type="entry name" value="HSP14.7/HSP23.5/HSP23.6-like"/>
</dbReference>
<evidence type="ECO:0000256" key="4">
    <source>
        <dbReference type="RuleBase" id="RU003616"/>
    </source>
</evidence>
<gene>
    <name evidence="6" type="ORF">PHJA_000968900</name>
</gene>
<accession>A0A830BQB8</accession>
<dbReference type="PANTHER" id="PTHR46991:SF11">
    <property type="entry name" value="SMALL HEAT SHOCK PROTEIN HSPF"/>
    <property type="match status" value="1"/>
</dbReference>
<dbReference type="InterPro" id="IPR002068">
    <property type="entry name" value="A-crystallin/Hsp20_dom"/>
</dbReference>
<reference evidence="6" key="1">
    <citation type="submission" date="2020-07" db="EMBL/GenBank/DDBJ databases">
        <title>Ethylene signaling mediates host invasion by parasitic plants.</title>
        <authorList>
            <person name="Yoshida S."/>
        </authorList>
    </citation>
    <scope>NUCLEOTIDE SEQUENCE</scope>
    <source>
        <strain evidence="6">Okayama</strain>
    </source>
</reference>
<comment type="caution">
    <text evidence="6">The sequence shown here is derived from an EMBL/GenBank/DDBJ whole genome shotgun (WGS) entry which is preliminary data.</text>
</comment>
<sequence>MDMPGLSKEDVKLTVEENTLIVKGKGKKEFGGKDGIGRSYSGKIDLPEKLYRIKAITAEMKNGVLKAFVPKIQDEERTDVFKVSIN</sequence>
<keyword evidence="2 6" id="KW-0346">Stress response</keyword>
<evidence type="ECO:0000256" key="2">
    <source>
        <dbReference type="ARBA" id="ARBA00023016"/>
    </source>
</evidence>
<dbReference type="Gene3D" id="2.60.40.790">
    <property type="match status" value="1"/>
</dbReference>
<organism evidence="6 7">
    <name type="scientific">Phtheirospermum japonicum</name>
    <dbReference type="NCBI Taxonomy" id="374723"/>
    <lineage>
        <taxon>Eukaryota</taxon>
        <taxon>Viridiplantae</taxon>
        <taxon>Streptophyta</taxon>
        <taxon>Embryophyta</taxon>
        <taxon>Tracheophyta</taxon>
        <taxon>Spermatophyta</taxon>
        <taxon>Magnoliopsida</taxon>
        <taxon>eudicotyledons</taxon>
        <taxon>Gunneridae</taxon>
        <taxon>Pentapetalae</taxon>
        <taxon>asterids</taxon>
        <taxon>lamiids</taxon>
        <taxon>Lamiales</taxon>
        <taxon>Orobanchaceae</taxon>
        <taxon>Orobanchaceae incertae sedis</taxon>
        <taxon>Phtheirospermum</taxon>
    </lineage>
</organism>
<keyword evidence="7" id="KW-1185">Reference proteome</keyword>
<dbReference type="Pfam" id="PF00011">
    <property type="entry name" value="HSP20"/>
    <property type="match status" value="1"/>
</dbReference>
<name>A0A830BQB8_9LAMI</name>
<dbReference type="OrthoDB" id="1431247at2759"/>
<evidence type="ECO:0000259" key="5">
    <source>
        <dbReference type="PROSITE" id="PS01031"/>
    </source>
</evidence>
<dbReference type="AlphaFoldDB" id="A0A830BQB8"/>
<dbReference type="CDD" id="cd06464">
    <property type="entry name" value="ACD_sHsps-like"/>
    <property type="match status" value="1"/>
</dbReference>
<dbReference type="PROSITE" id="PS01031">
    <property type="entry name" value="SHSP"/>
    <property type="match status" value="1"/>
</dbReference>
<comment type="similarity">
    <text evidence="3 4">Belongs to the small heat shock protein (HSP20) family.</text>
</comment>
<dbReference type="Proteomes" id="UP000653305">
    <property type="component" value="Unassembled WGS sequence"/>
</dbReference>
<dbReference type="InterPro" id="IPR008978">
    <property type="entry name" value="HSP20-like_chaperone"/>
</dbReference>
<dbReference type="PANTHER" id="PTHR46991">
    <property type="entry name" value="23.5 KDA HEAT SHOCK PROTEIN, MITOCHONDRIAL"/>
    <property type="match status" value="1"/>
</dbReference>